<proteinExistence type="inferred from homology"/>
<dbReference type="SUPFAM" id="SSF88697">
    <property type="entry name" value="PUA domain-like"/>
    <property type="match status" value="1"/>
</dbReference>
<dbReference type="Proteomes" id="UP001165524">
    <property type="component" value="Unassembled WGS sequence"/>
</dbReference>
<keyword evidence="6 12" id="KW-0698">rRNA processing</keyword>
<dbReference type="Gene3D" id="3.40.1280.10">
    <property type="match status" value="1"/>
</dbReference>
<keyword evidence="9 12" id="KW-0949">S-adenosyl-L-methionine</keyword>
<evidence type="ECO:0000256" key="3">
    <source>
        <dbReference type="ARBA" id="ARBA00012328"/>
    </source>
</evidence>
<evidence type="ECO:0000256" key="9">
    <source>
        <dbReference type="ARBA" id="ARBA00022691"/>
    </source>
</evidence>
<comment type="subcellular location">
    <subcellularLocation>
        <location evidence="1 12">Cytoplasm</location>
    </subcellularLocation>
</comment>
<keyword evidence="8 12" id="KW-0808">Transferase</keyword>
<feature type="domain" description="Ribosomal RNA small subunit methyltransferase E methyltransferase" evidence="13">
    <location>
        <begin position="75"/>
        <end position="233"/>
    </location>
</feature>
<accession>A0ABT0E4S9</accession>
<dbReference type="InterPro" id="IPR046887">
    <property type="entry name" value="RsmE_PUA-like"/>
</dbReference>
<dbReference type="InterPro" id="IPR029028">
    <property type="entry name" value="Alpha/beta_knot_MTases"/>
</dbReference>
<dbReference type="Pfam" id="PF04452">
    <property type="entry name" value="Methyltrans_RNA"/>
    <property type="match status" value="1"/>
</dbReference>
<keyword evidence="7 12" id="KW-0489">Methyltransferase</keyword>
<dbReference type="PANTHER" id="PTHR30027">
    <property type="entry name" value="RIBOSOMAL RNA SMALL SUBUNIT METHYLTRANSFERASE E"/>
    <property type="match status" value="1"/>
</dbReference>
<organism evidence="15 16">
    <name type="scientific">Alcanivorax quisquiliarum</name>
    <dbReference type="NCBI Taxonomy" id="2933565"/>
    <lineage>
        <taxon>Bacteria</taxon>
        <taxon>Pseudomonadati</taxon>
        <taxon>Pseudomonadota</taxon>
        <taxon>Gammaproteobacteria</taxon>
        <taxon>Oceanospirillales</taxon>
        <taxon>Alcanivoracaceae</taxon>
        <taxon>Alcanivorax</taxon>
    </lineage>
</organism>
<evidence type="ECO:0000256" key="12">
    <source>
        <dbReference type="PIRNR" id="PIRNR015601"/>
    </source>
</evidence>
<protein>
    <recommendedName>
        <fullName evidence="4 12">Ribosomal RNA small subunit methyltransferase E</fullName>
        <ecNumber evidence="3 12">2.1.1.193</ecNumber>
    </recommendedName>
</protein>
<dbReference type="InterPro" id="IPR046886">
    <property type="entry name" value="RsmE_MTase_dom"/>
</dbReference>
<evidence type="ECO:0000256" key="4">
    <source>
        <dbReference type="ARBA" id="ARBA00013673"/>
    </source>
</evidence>
<comment type="catalytic activity">
    <reaction evidence="11 12">
        <text>uridine(1498) in 16S rRNA + S-adenosyl-L-methionine = N(3)-methyluridine(1498) in 16S rRNA + S-adenosyl-L-homocysteine + H(+)</text>
        <dbReference type="Rhea" id="RHEA:42920"/>
        <dbReference type="Rhea" id="RHEA-COMP:10283"/>
        <dbReference type="Rhea" id="RHEA-COMP:10284"/>
        <dbReference type="ChEBI" id="CHEBI:15378"/>
        <dbReference type="ChEBI" id="CHEBI:57856"/>
        <dbReference type="ChEBI" id="CHEBI:59789"/>
        <dbReference type="ChEBI" id="CHEBI:65315"/>
        <dbReference type="ChEBI" id="CHEBI:74502"/>
        <dbReference type="EC" id="2.1.1.193"/>
    </reaction>
</comment>
<evidence type="ECO:0000259" key="14">
    <source>
        <dbReference type="Pfam" id="PF20260"/>
    </source>
</evidence>
<dbReference type="CDD" id="cd18084">
    <property type="entry name" value="RsmE-like"/>
    <property type="match status" value="1"/>
</dbReference>
<comment type="similarity">
    <text evidence="2 12">Belongs to the RNA methyltransferase RsmE family.</text>
</comment>
<comment type="caution">
    <text evidence="15">The sequence shown here is derived from an EMBL/GenBank/DDBJ whole genome shotgun (WGS) entry which is preliminary data.</text>
</comment>
<evidence type="ECO:0000256" key="8">
    <source>
        <dbReference type="ARBA" id="ARBA00022679"/>
    </source>
</evidence>
<name>A0ABT0E4S9_9GAMM</name>
<keyword evidence="5 12" id="KW-0963">Cytoplasm</keyword>
<evidence type="ECO:0000256" key="7">
    <source>
        <dbReference type="ARBA" id="ARBA00022603"/>
    </source>
</evidence>
<evidence type="ECO:0000259" key="13">
    <source>
        <dbReference type="Pfam" id="PF04452"/>
    </source>
</evidence>
<feature type="domain" description="Ribosomal RNA small subunit methyltransferase E PUA-like" evidence="14">
    <location>
        <begin position="19"/>
        <end position="62"/>
    </location>
</feature>
<sequence length="239" mass="25998">MRRFFDPQLFTKGQPATLGEDASHHISRVLRMKEGDQLQVFNGEGGAWQAQITALSRKAVTVLPASFDSENRLPPRPVTVALPLIKGERMDYALQKATELGAHQFQLLNTERTDVRLDGERLEKKLRHWQQVVISACEQCGMNLVPIVLAPQPLADWLPTADAGLKLIAHPGENPLPADACHGVADIILLTGPEGGFSEAEISAATEQGFVSFALGNRILRAETAPVALLAALWARISS</sequence>
<dbReference type="InterPro" id="IPR015947">
    <property type="entry name" value="PUA-like_sf"/>
</dbReference>
<dbReference type="PIRSF" id="PIRSF015601">
    <property type="entry name" value="MTase_slr0722"/>
    <property type="match status" value="1"/>
</dbReference>
<evidence type="ECO:0000256" key="6">
    <source>
        <dbReference type="ARBA" id="ARBA00022552"/>
    </source>
</evidence>
<dbReference type="PANTHER" id="PTHR30027:SF3">
    <property type="entry name" value="16S RRNA (URACIL(1498)-N(3))-METHYLTRANSFERASE"/>
    <property type="match status" value="1"/>
</dbReference>
<evidence type="ECO:0000256" key="2">
    <source>
        <dbReference type="ARBA" id="ARBA00005528"/>
    </source>
</evidence>
<dbReference type="EMBL" id="JALKII010000002">
    <property type="protein sequence ID" value="MCK0536814.1"/>
    <property type="molecule type" value="Genomic_DNA"/>
</dbReference>
<dbReference type="NCBIfam" id="NF008692">
    <property type="entry name" value="PRK11713.1-5"/>
    <property type="match status" value="1"/>
</dbReference>
<comment type="function">
    <text evidence="10 12">Specifically methylates the N3 position of the uracil ring of uridine 1498 (m3U1498) in 16S rRNA. Acts on the fully assembled 30S ribosomal subunit.</text>
</comment>
<reference evidence="15" key="1">
    <citation type="submission" date="2022-04" db="EMBL/GenBank/DDBJ databases">
        <title>Alcanivorax sp. CY1518 draft genome sequence.</title>
        <authorList>
            <person name="Zhao G."/>
            <person name="An M."/>
        </authorList>
    </citation>
    <scope>NUCLEOTIDE SEQUENCE</scope>
    <source>
        <strain evidence="15">CY1518</strain>
    </source>
</reference>
<dbReference type="InterPro" id="IPR029026">
    <property type="entry name" value="tRNA_m1G_MTases_N"/>
</dbReference>
<dbReference type="GO" id="GO:0008168">
    <property type="term" value="F:methyltransferase activity"/>
    <property type="evidence" value="ECO:0007669"/>
    <property type="project" value="UniProtKB-KW"/>
</dbReference>
<keyword evidence="16" id="KW-1185">Reference proteome</keyword>
<evidence type="ECO:0000256" key="1">
    <source>
        <dbReference type="ARBA" id="ARBA00004496"/>
    </source>
</evidence>
<dbReference type="Gene3D" id="2.40.240.20">
    <property type="entry name" value="Hypothetical PUA domain-like, domain 1"/>
    <property type="match status" value="1"/>
</dbReference>
<dbReference type="InterPro" id="IPR006700">
    <property type="entry name" value="RsmE"/>
</dbReference>
<dbReference type="Pfam" id="PF20260">
    <property type="entry name" value="PUA_4"/>
    <property type="match status" value="1"/>
</dbReference>
<dbReference type="NCBIfam" id="TIGR00046">
    <property type="entry name" value="RsmE family RNA methyltransferase"/>
    <property type="match status" value="1"/>
</dbReference>
<dbReference type="SUPFAM" id="SSF75217">
    <property type="entry name" value="alpha/beta knot"/>
    <property type="match status" value="1"/>
</dbReference>
<evidence type="ECO:0000313" key="15">
    <source>
        <dbReference type="EMBL" id="MCK0536814.1"/>
    </source>
</evidence>
<gene>
    <name evidence="15" type="ORF">MU846_03755</name>
</gene>
<evidence type="ECO:0000256" key="11">
    <source>
        <dbReference type="ARBA" id="ARBA00047944"/>
    </source>
</evidence>
<evidence type="ECO:0000256" key="10">
    <source>
        <dbReference type="ARBA" id="ARBA00025699"/>
    </source>
</evidence>
<dbReference type="RefSeq" id="WP_246948572.1">
    <property type="nucleotide sequence ID" value="NZ_JALKII010000002.1"/>
</dbReference>
<evidence type="ECO:0000313" key="16">
    <source>
        <dbReference type="Proteomes" id="UP001165524"/>
    </source>
</evidence>
<dbReference type="EC" id="2.1.1.193" evidence="3 12"/>
<dbReference type="GO" id="GO:0032259">
    <property type="term" value="P:methylation"/>
    <property type="evidence" value="ECO:0007669"/>
    <property type="project" value="UniProtKB-KW"/>
</dbReference>
<evidence type="ECO:0000256" key="5">
    <source>
        <dbReference type="ARBA" id="ARBA00022490"/>
    </source>
</evidence>